<evidence type="ECO:0000313" key="2">
    <source>
        <dbReference type="Proteomes" id="UP000196331"/>
    </source>
</evidence>
<reference evidence="1 2" key="1">
    <citation type="submission" date="2017-02" db="EMBL/GenBank/DDBJ databases">
        <authorList>
            <person name="Dridi B."/>
        </authorList>
    </citation>
    <scope>NUCLEOTIDE SEQUENCE [LARGE SCALE GENOMIC DNA]</scope>
    <source>
        <strain evidence="1 2">JB380</strain>
    </source>
</reference>
<gene>
    <name evidence="1" type="ORF">CZ787_06245</name>
</gene>
<comment type="caution">
    <text evidence="1">The sequence shown here is derived from an EMBL/GenBank/DDBJ whole genome shotgun (WGS) entry which is preliminary data.</text>
</comment>
<proteinExistence type="predicted"/>
<dbReference type="Proteomes" id="UP000196331">
    <property type="component" value="Unassembled WGS sequence"/>
</dbReference>
<evidence type="ECO:0000313" key="1">
    <source>
        <dbReference type="EMBL" id="SJN11582.1"/>
    </source>
</evidence>
<protein>
    <submittedName>
        <fullName evidence="1">Uncharacterized protein</fullName>
    </submittedName>
</protein>
<sequence>MQSAAYKAIEAYTFPYQKPGSVSQVVTVMHYMCSKTYRP</sequence>
<accession>A0A1R4HVK0</accession>
<organism evidence="1 2">
    <name type="scientific">Halomonas citrativorans</name>
    <dbReference type="NCBI Taxonomy" id="2742612"/>
    <lineage>
        <taxon>Bacteria</taxon>
        <taxon>Pseudomonadati</taxon>
        <taxon>Pseudomonadota</taxon>
        <taxon>Gammaproteobacteria</taxon>
        <taxon>Oceanospirillales</taxon>
        <taxon>Halomonadaceae</taxon>
        <taxon>Halomonas</taxon>
    </lineage>
</organism>
<dbReference type="AlphaFoldDB" id="A0A1R4HVK0"/>
<dbReference type="EMBL" id="FUKM01000023">
    <property type="protein sequence ID" value="SJN11582.1"/>
    <property type="molecule type" value="Genomic_DNA"/>
</dbReference>
<name>A0A1R4HVK0_9GAMM</name>